<protein>
    <submittedName>
        <fullName evidence="1">Uncharacterized protein</fullName>
    </submittedName>
</protein>
<evidence type="ECO:0000313" key="1">
    <source>
        <dbReference type="EMBL" id="MBD8036621.1"/>
    </source>
</evidence>
<accession>A0ABR8XXE8</accession>
<name>A0ABR8XXE8_9BACL</name>
<evidence type="ECO:0000313" key="2">
    <source>
        <dbReference type="Proteomes" id="UP000619101"/>
    </source>
</evidence>
<dbReference type="EMBL" id="JACSPZ010000003">
    <property type="protein sequence ID" value="MBD8036621.1"/>
    <property type="molecule type" value="Genomic_DNA"/>
</dbReference>
<dbReference type="Proteomes" id="UP000619101">
    <property type="component" value="Unassembled WGS sequence"/>
</dbReference>
<comment type="caution">
    <text evidence="1">The sequence shown here is derived from an EMBL/GenBank/DDBJ whole genome shotgun (WGS) entry which is preliminary data.</text>
</comment>
<sequence>MKKKKIRKRKKYIPFGVKKNKLRVTDGVNYPVTTSKYDENGNLLWQKTSIPKRKSRILKKNKLKEAK</sequence>
<reference evidence="1 2" key="1">
    <citation type="submission" date="2020-08" db="EMBL/GenBank/DDBJ databases">
        <title>A Genomic Blueprint of the Chicken Gut Microbiome.</title>
        <authorList>
            <person name="Gilroy R."/>
            <person name="Ravi A."/>
            <person name="Getino M."/>
            <person name="Pursley I."/>
            <person name="Horton D.L."/>
            <person name="Alikhan N.-F."/>
            <person name="Baker D."/>
            <person name="Gharbi K."/>
            <person name="Hall N."/>
            <person name="Watson M."/>
            <person name="Adriaenssens E.M."/>
            <person name="Foster-Nyarko E."/>
            <person name="Jarju S."/>
            <person name="Secka A."/>
            <person name="Antonio M."/>
            <person name="Oren A."/>
            <person name="Chaudhuri R."/>
            <person name="La Ragione R.M."/>
            <person name="Hildebrand F."/>
            <person name="Pallen M.J."/>
        </authorList>
    </citation>
    <scope>NUCLEOTIDE SEQUENCE [LARGE SCALE GENOMIC DNA]</scope>
    <source>
        <strain evidence="1 2">A46</strain>
    </source>
</reference>
<gene>
    <name evidence="1" type="ORF">H9635_07695</name>
</gene>
<organism evidence="1 2">
    <name type="scientific">Solibacillus faecavium</name>
    <dbReference type="NCBI Taxonomy" id="2762221"/>
    <lineage>
        <taxon>Bacteria</taxon>
        <taxon>Bacillati</taxon>
        <taxon>Bacillota</taxon>
        <taxon>Bacilli</taxon>
        <taxon>Bacillales</taxon>
        <taxon>Caryophanaceae</taxon>
        <taxon>Solibacillus</taxon>
    </lineage>
</organism>
<proteinExistence type="predicted"/>
<dbReference type="RefSeq" id="WP_191699608.1">
    <property type="nucleotide sequence ID" value="NZ_JACSPZ010000003.1"/>
</dbReference>
<keyword evidence="2" id="KW-1185">Reference proteome</keyword>